<feature type="region of interest" description="Disordered" evidence="4">
    <location>
        <begin position="365"/>
        <end position="385"/>
    </location>
</feature>
<accession>A0A0M0J5F9</accession>
<dbReference type="PANTHER" id="PTHR15245:SF20">
    <property type="entry name" value="SYMPLEKIN"/>
    <property type="match status" value="1"/>
</dbReference>
<dbReference type="InterPro" id="IPR032460">
    <property type="entry name" value="Symplekin/Pta1_N"/>
</dbReference>
<feature type="domain" description="Symplekin/Pta1 N-terminal" evidence="5">
    <location>
        <begin position="196"/>
        <end position="317"/>
    </location>
</feature>
<name>A0A0M0J5F9_9EUKA</name>
<dbReference type="AlphaFoldDB" id="A0A0M0J5F9"/>
<sequence length="918" mass="95679">MALALVEDAGRSCPSTIPELLPALLTRLSDESAPTLKRALAAATSLLRPTLVLLLAEKDEAAAKALEPTWGHLRKLRETAGTLLNAASAADSVRTAAVKACEALVLAYTDEPEDEGTESAEGPPGADVTSGGSGWRLSALPAAAALEDGNGANRGVHVGEGGTSGAESSGNEGGGETGSEGAAAITASEESKLGKRPPHPLLERAALEAEGEATLTLLETTLLAPPSATVLLVLLTSIAALARQRRVLLQRLSRTLAALSRALLERAASLAALPSHQVANAQQSLRAALLTLLKTTRAREDRAVEEELATALRHLGANEQLKHLYKLMGTEPPPLLGGGERGASESAVSGAGSSAVSGAVSSAVSSAADGSGSTKRATADGTEGGDSAFAAEFAEHGSGATEVGGAQGGAAKTGETASPSRYDVLAMSLLPRLRRALPPNARAAVQVLLDVPKLMSEWLSKLIELEGEEMWRPGLAAYRELAMQRDALGPACLRALLQVATSAGESAGEAERRAHAVKIVTAQLLPLPRFASLIGGFAEAQLRRLVGASTTAHPTASCVGDGMDVSSDGEMAEDSWAIKSHQEGEENEDILTAHVQLYLAVVAKEPARLWPLLAHFGGASAGAQAVLVRNAPLLVPHIDPVELASLLVRAMREIRPLDPSAPLILALLTAVAAGSPTGSPPAPPAPPAALVEGTLELCCTELRDGRYAVPLLPFAPRPLVESVLPRLLGMAPETASAALAALMHAKPPPLPPAHLLLLLHQLPSDGSAGVSLKQLIDGVQACLAEKSVFTMQVVADALQLIVHLDPLPLIFMRTTIQALLYHPLLAQFTMGLLHHLISRQIWTSPRLWTGFVKCCQQGMPHSLPVMLALPAPQLLEIIEQQPELRPMLISYGAMHLSEVDDDVKEALGLTEEEEVLDI</sequence>
<organism evidence="7 8">
    <name type="scientific">Chrysochromulina tobinii</name>
    <dbReference type="NCBI Taxonomy" id="1460289"/>
    <lineage>
        <taxon>Eukaryota</taxon>
        <taxon>Haptista</taxon>
        <taxon>Haptophyta</taxon>
        <taxon>Prymnesiophyceae</taxon>
        <taxon>Prymnesiales</taxon>
        <taxon>Chrysochromulinaceae</taxon>
        <taxon>Chrysochromulina</taxon>
    </lineage>
</organism>
<keyword evidence="3" id="KW-0539">Nucleus</keyword>
<evidence type="ECO:0000256" key="3">
    <source>
        <dbReference type="ARBA" id="ARBA00023242"/>
    </source>
</evidence>
<evidence type="ECO:0000256" key="2">
    <source>
        <dbReference type="ARBA" id="ARBA00022664"/>
    </source>
</evidence>
<keyword evidence="2" id="KW-0507">mRNA processing</keyword>
<dbReference type="Proteomes" id="UP000037460">
    <property type="component" value="Unassembled WGS sequence"/>
</dbReference>
<dbReference type="Gene3D" id="1.25.10.10">
    <property type="entry name" value="Leucine-rich Repeat Variant"/>
    <property type="match status" value="1"/>
</dbReference>
<reference evidence="8" key="1">
    <citation type="journal article" date="2015" name="PLoS Genet.">
        <title>Genome Sequence and Transcriptome Analyses of Chrysochromulina tobin: Metabolic Tools for Enhanced Algal Fitness in the Prominent Order Prymnesiales (Haptophyceae).</title>
        <authorList>
            <person name="Hovde B.T."/>
            <person name="Deodato C.R."/>
            <person name="Hunsperger H.M."/>
            <person name="Ryken S.A."/>
            <person name="Yost W."/>
            <person name="Jha R.K."/>
            <person name="Patterson J."/>
            <person name="Monnat R.J. Jr."/>
            <person name="Barlow S.B."/>
            <person name="Starkenburg S.R."/>
            <person name="Cattolico R.A."/>
        </authorList>
    </citation>
    <scope>NUCLEOTIDE SEQUENCE</scope>
    <source>
        <strain evidence="8">CCMP291</strain>
    </source>
</reference>
<evidence type="ECO:0000256" key="1">
    <source>
        <dbReference type="ARBA" id="ARBA00004123"/>
    </source>
</evidence>
<dbReference type="Pfam" id="PF12295">
    <property type="entry name" value="Symplekin_C"/>
    <property type="match status" value="1"/>
</dbReference>
<feature type="compositionally biased region" description="Low complexity" evidence="4">
    <location>
        <begin position="179"/>
        <end position="188"/>
    </location>
</feature>
<dbReference type="Pfam" id="PF11935">
    <property type="entry name" value="SYMPK_PTA1_N"/>
    <property type="match status" value="1"/>
</dbReference>
<feature type="domain" description="Symplekin C-terminal" evidence="6">
    <location>
        <begin position="704"/>
        <end position="880"/>
    </location>
</feature>
<keyword evidence="8" id="KW-1185">Reference proteome</keyword>
<feature type="region of interest" description="Disordered" evidence="4">
    <location>
        <begin position="111"/>
        <end position="134"/>
    </location>
</feature>
<evidence type="ECO:0000259" key="6">
    <source>
        <dbReference type="Pfam" id="PF12295"/>
    </source>
</evidence>
<protein>
    <submittedName>
        <fullName evidence="7">Symplekin</fullName>
    </submittedName>
</protein>
<comment type="caution">
    <text evidence="7">The sequence shown here is derived from an EMBL/GenBank/DDBJ whole genome shotgun (WGS) entry which is preliminary data.</text>
</comment>
<dbReference type="InterPro" id="IPR021850">
    <property type="entry name" value="Symplekin/Pta1"/>
</dbReference>
<evidence type="ECO:0000313" key="8">
    <source>
        <dbReference type="Proteomes" id="UP000037460"/>
    </source>
</evidence>
<dbReference type="GO" id="GO:0005847">
    <property type="term" value="C:mRNA cleavage and polyadenylation specificity factor complex"/>
    <property type="evidence" value="ECO:0007669"/>
    <property type="project" value="TreeGrafter"/>
</dbReference>
<dbReference type="PANTHER" id="PTHR15245">
    <property type="entry name" value="SYMPLEKIN-RELATED"/>
    <property type="match status" value="1"/>
</dbReference>
<gene>
    <name evidence="7" type="ORF">Ctob_003423</name>
</gene>
<dbReference type="GO" id="GO:0006397">
    <property type="term" value="P:mRNA processing"/>
    <property type="evidence" value="ECO:0007669"/>
    <property type="project" value="UniProtKB-KW"/>
</dbReference>
<proteinExistence type="predicted"/>
<dbReference type="InterPro" id="IPR022075">
    <property type="entry name" value="Symplekin_C"/>
</dbReference>
<evidence type="ECO:0000256" key="4">
    <source>
        <dbReference type="SAM" id="MobiDB-lite"/>
    </source>
</evidence>
<feature type="region of interest" description="Disordered" evidence="4">
    <location>
        <begin position="148"/>
        <end position="198"/>
    </location>
</feature>
<dbReference type="OrthoDB" id="331600at2759"/>
<feature type="region of interest" description="Disordered" evidence="4">
    <location>
        <begin position="332"/>
        <end position="351"/>
    </location>
</feature>
<comment type="subcellular location">
    <subcellularLocation>
        <location evidence="1">Nucleus</location>
    </subcellularLocation>
</comment>
<dbReference type="EMBL" id="JWZX01003328">
    <property type="protein sequence ID" value="KOO21849.1"/>
    <property type="molecule type" value="Genomic_DNA"/>
</dbReference>
<evidence type="ECO:0000259" key="5">
    <source>
        <dbReference type="Pfam" id="PF11935"/>
    </source>
</evidence>
<evidence type="ECO:0000313" key="7">
    <source>
        <dbReference type="EMBL" id="KOO21849.1"/>
    </source>
</evidence>
<dbReference type="InterPro" id="IPR011989">
    <property type="entry name" value="ARM-like"/>
</dbReference>